<sequence length="205" mass="23396">MPPKHLLAFLLIFGSLVPAYFGDYVSDKIDEAKKEKLWVVNDIRRKWARNLNVANMNELSYNEGLEKKFNVSCEERYKYNQMDNRLGRVRNDWETYEKELGMISGYTTMNCLHPLQTEIACNFKFCPMDPHKPINDVSKKKNAFVCVCGPKTSFSSSDLIKGEAGSKCEGGADHGLCTGVLNSSGVFDFEIFLNLIILYLVVYMF</sequence>
<evidence type="ECO:0000256" key="1">
    <source>
        <dbReference type="SAM" id="SignalP"/>
    </source>
</evidence>
<proteinExistence type="predicted"/>
<feature type="signal peptide" evidence="1">
    <location>
        <begin position="1"/>
        <end position="22"/>
    </location>
</feature>
<accession>A0A2G5TVS4</accession>
<evidence type="ECO:0000313" key="2">
    <source>
        <dbReference type="EMBL" id="PIC31358.1"/>
    </source>
</evidence>
<dbReference type="AlphaFoldDB" id="A0A2G5TVS4"/>
<dbReference type="Proteomes" id="UP000230233">
    <property type="component" value="Chromosome IV"/>
</dbReference>
<reference evidence="3" key="1">
    <citation type="submission" date="2017-10" db="EMBL/GenBank/DDBJ databases">
        <title>Rapid genome shrinkage in a self-fertile nematode reveals novel sperm competition proteins.</title>
        <authorList>
            <person name="Yin D."/>
            <person name="Schwarz E.M."/>
            <person name="Thomas C.G."/>
            <person name="Felde R.L."/>
            <person name="Korf I.F."/>
            <person name="Cutter A.D."/>
            <person name="Schartner C.M."/>
            <person name="Ralston E.J."/>
            <person name="Meyer B.J."/>
            <person name="Haag E.S."/>
        </authorList>
    </citation>
    <scope>NUCLEOTIDE SEQUENCE [LARGE SCALE GENOMIC DNA]</scope>
    <source>
        <strain evidence="3">JU1422</strain>
    </source>
</reference>
<name>A0A2G5TVS4_9PELO</name>
<dbReference type="EMBL" id="PDUG01000004">
    <property type="protein sequence ID" value="PIC31358.1"/>
    <property type="molecule type" value="Genomic_DNA"/>
</dbReference>
<protein>
    <recommendedName>
        <fullName evidence="4">SCP domain-containing protein</fullName>
    </recommendedName>
</protein>
<organism evidence="2 3">
    <name type="scientific">Caenorhabditis nigoni</name>
    <dbReference type="NCBI Taxonomy" id="1611254"/>
    <lineage>
        <taxon>Eukaryota</taxon>
        <taxon>Metazoa</taxon>
        <taxon>Ecdysozoa</taxon>
        <taxon>Nematoda</taxon>
        <taxon>Chromadorea</taxon>
        <taxon>Rhabditida</taxon>
        <taxon>Rhabditina</taxon>
        <taxon>Rhabditomorpha</taxon>
        <taxon>Rhabditoidea</taxon>
        <taxon>Rhabditidae</taxon>
        <taxon>Peloderinae</taxon>
        <taxon>Caenorhabditis</taxon>
    </lineage>
</organism>
<feature type="chain" id="PRO_5013835209" description="SCP domain-containing protein" evidence="1">
    <location>
        <begin position="23"/>
        <end position="205"/>
    </location>
</feature>
<keyword evidence="1" id="KW-0732">Signal</keyword>
<evidence type="ECO:0008006" key="4">
    <source>
        <dbReference type="Google" id="ProtNLM"/>
    </source>
</evidence>
<keyword evidence="3" id="KW-1185">Reference proteome</keyword>
<evidence type="ECO:0000313" key="3">
    <source>
        <dbReference type="Proteomes" id="UP000230233"/>
    </source>
</evidence>
<gene>
    <name evidence="2" type="primary">Cnig_chr_IV.g12085</name>
    <name evidence="2" type="ORF">B9Z55_012085</name>
</gene>
<comment type="caution">
    <text evidence="2">The sequence shown here is derived from an EMBL/GenBank/DDBJ whole genome shotgun (WGS) entry which is preliminary data.</text>
</comment>